<evidence type="ECO:0000256" key="1">
    <source>
        <dbReference type="ARBA" id="ARBA00004141"/>
    </source>
</evidence>
<feature type="transmembrane region" description="Helical" evidence="10">
    <location>
        <begin position="479"/>
        <end position="496"/>
    </location>
</feature>
<dbReference type="Proteomes" id="UP001234581">
    <property type="component" value="Unassembled WGS sequence"/>
</dbReference>
<feature type="transmembrane region" description="Helical" evidence="10">
    <location>
        <begin position="539"/>
        <end position="557"/>
    </location>
</feature>
<proteinExistence type="inferred from homology"/>
<evidence type="ECO:0000256" key="2">
    <source>
        <dbReference type="ARBA" id="ARBA00006070"/>
    </source>
</evidence>
<name>A0AAD7UY84_9FUNG</name>
<dbReference type="EMBL" id="JARTCD010000048">
    <property type="protein sequence ID" value="KAJ8655480.1"/>
    <property type="molecule type" value="Genomic_DNA"/>
</dbReference>
<keyword evidence="5" id="KW-0053">Apoptosis</keyword>
<evidence type="ECO:0000256" key="8">
    <source>
        <dbReference type="ARBA" id="ARBA00023136"/>
    </source>
</evidence>
<accession>A0AAD7UY84</accession>
<dbReference type="GO" id="GO:0006508">
    <property type="term" value="P:proteolysis"/>
    <property type="evidence" value="ECO:0007669"/>
    <property type="project" value="InterPro"/>
</dbReference>
<evidence type="ECO:0000259" key="11">
    <source>
        <dbReference type="Pfam" id="PF00656"/>
    </source>
</evidence>
<dbReference type="GO" id="GO:0005737">
    <property type="term" value="C:cytoplasm"/>
    <property type="evidence" value="ECO:0007669"/>
    <property type="project" value="TreeGrafter"/>
</dbReference>
<feature type="transmembrane region" description="Helical" evidence="10">
    <location>
        <begin position="563"/>
        <end position="580"/>
    </location>
</feature>
<feature type="non-terminal residue" evidence="12">
    <location>
        <position position="1"/>
    </location>
</feature>
<dbReference type="InterPro" id="IPR029030">
    <property type="entry name" value="Caspase-like_dom_sf"/>
</dbReference>
<keyword evidence="6" id="KW-0378">Hydrolase</keyword>
<evidence type="ECO:0000256" key="4">
    <source>
        <dbReference type="ARBA" id="ARBA00022692"/>
    </source>
</evidence>
<evidence type="ECO:0000256" key="10">
    <source>
        <dbReference type="SAM" id="Phobius"/>
    </source>
</evidence>
<dbReference type="Pfam" id="PF03248">
    <property type="entry name" value="Rer1"/>
    <property type="match status" value="1"/>
</dbReference>
<evidence type="ECO:0000256" key="5">
    <source>
        <dbReference type="ARBA" id="ARBA00022703"/>
    </source>
</evidence>
<comment type="subcellular location">
    <subcellularLocation>
        <location evidence="1">Membrane</location>
        <topology evidence="1">Multi-pass membrane protein</topology>
    </subcellularLocation>
</comment>
<dbReference type="AlphaFoldDB" id="A0AAD7UY84"/>
<keyword evidence="4 10" id="KW-0812">Transmembrane</keyword>
<feature type="compositionally biased region" description="Low complexity" evidence="9">
    <location>
        <begin position="34"/>
        <end position="56"/>
    </location>
</feature>
<organism evidence="12 13">
    <name type="scientific">Lichtheimia ornata</name>
    <dbReference type="NCBI Taxonomy" id="688661"/>
    <lineage>
        <taxon>Eukaryota</taxon>
        <taxon>Fungi</taxon>
        <taxon>Fungi incertae sedis</taxon>
        <taxon>Mucoromycota</taxon>
        <taxon>Mucoromycotina</taxon>
        <taxon>Mucoromycetes</taxon>
        <taxon>Mucorales</taxon>
        <taxon>Lichtheimiaceae</taxon>
        <taxon>Lichtheimia</taxon>
    </lineage>
</organism>
<dbReference type="InterPro" id="IPR004932">
    <property type="entry name" value="Rer1"/>
</dbReference>
<evidence type="ECO:0000313" key="12">
    <source>
        <dbReference type="EMBL" id="KAJ8655480.1"/>
    </source>
</evidence>
<evidence type="ECO:0000256" key="6">
    <source>
        <dbReference type="ARBA" id="ARBA00022807"/>
    </source>
</evidence>
<dbReference type="InterPro" id="IPR011600">
    <property type="entry name" value="Pept_C14_caspase"/>
</dbReference>
<comment type="similarity">
    <text evidence="2">Belongs to the RER1 family.</text>
</comment>
<dbReference type="GO" id="GO:0006915">
    <property type="term" value="P:apoptotic process"/>
    <property type="evidence" value="ECO:0007669"/>
    <property type="project" value="UniProtKB-KW"/>
</dbReference>
<gene>
    <name evidence="12" type="ORF">O0I10_008766</name>
</gene>
<keyword evidence="13" id="KW-1185">Reference proteome</keyword>
<feature type="compositionally biased region" description="Acidic residues" evidence="9">
    <location>
        <begin position="62"/>
        <end position="74"/>
    </location>
</feature>
<protein>
    <recommendedName>
        <fullName evidence="11">Peptidase C14 caspase domain-containing protein</fullName>
    </recommendedName>
</protein>
<keyword evidence="7 10" id="KW-1133">Transmembrane helix</keyword>
<dbReference type="GO" id="GO:0004197">
    <property type="term" value="F:cysteine-type endopeptidase activity"/>
    <property type="evidence" value="ECO:0007669"/>
    <property type="project" value="InterPro"/>
</dbReference>
<dbReference type="PANTHER" id="PTHR48104:SF30">
    <property type="entry name" value="METACASPASE-1"/>
    <property type="match status" value="1"/>
</dbReference>
<keyword evidence="6" id="KW-0788">Thiol protease</keyword>
<dbReference type="GeneID" id="83216173"/>
<comment type="caution">
    <text evidence="12">The sequence shown here is derived from an EMBL/GenBank/DDBJ whole genome shotgun (WGS) entry which is preliminary data.</text>
</comment>
<feature type="compositionally biased region" description="Polar residues" evidence="9">
    <location>
        <begin position="8"/>
        <end position="26"/>
    </location>
</feature>
<dbReference type="Pfam" id="PF00656">
    <property type="entry name" value="Peptidase_C14"/>
    <property type="match status" value="1"/>
</dbReference>
<feature type="domain" description="Peptidase C14 caspase" evidence="11">
    <location>
        <begin position="102"/>
        <end position="391"/>
    </location>
</feature>
<evidence type="ECO:0000256" key="3">
    <source>
        <dbReference type="ARBA" id="ARBA00009005"/>
    </source>
</evidence>
<dbReference type="RefSeq" id="XP_058340393.1">
    <property type="nucleotide sequence ID" value="XM_058488767.1"/>
</dbReference>
<feature type="region of interest" description="Disordered" evidence="9">
    <location>
        <begin position="1"/>
        <end position="74"/>
    </location>
</feature>
<dbReference type="Gene3D" id="3.40.50.12660">
    <property type="match status" value="2"/>
</dbReference>
<dbReference type="InterPro" id="IPR050452">
    <property type="entry name" value="Metacaspase"/>
</dbReference>
<reference evidence="12 13" key="1">
    <citation type="submission" date="2023-03" db="EMBL/GenBank/DDBJ databases">
        <title>Genome sequence of Lichtheimia ornata CBS 291.66.</title>
        <authorList>
            <person name="Mohabir J.T."/>
            <person name="Shea T.P."/>
            <person name="Kurbessoian T."/>
            <person name="Berby B."/>
            <person name="Fontaine J."/>
            <person name="Livny J."/>
            <person name="Gnirke A."/>
            <person name="Stajich J.E."/>
            <person name="Cuomo C.A."/>
        </authorList>
    </citation>
    <scope>NUCLEOTIDE SEQUENCE [LARGE SCALE GENOMIC DNA]</scope>
    <source>
        <strain evidence="12">CBS 291.66</strain>
    </source>
</reference>
<sequence>MSEGFNFQGYSQSSYQHTEEYTSNSFEHPPPYPGTTTTTTTSSYSYSSYGAPESSGGMVGAGDDEDDNTLKDQEDDGQLFLKVNPKYENKKVDFKLSHCSGRKRALLIGINYFNTPNQLDGCINDVHNIKNFLTTLWGFQEQDMVILTDDQEEARFIPTRANIIAAMKWLVSDAQEDDSFFFHYSGHGGYLADDDGDEDDGYDETIFPVDHENYDDTTGQIRDDEMHDLLVKPLPEGSRLTAIFDSCHSGTVLDLPYTYSTKGTLKEQNMFKHAGKGLLEVGLAYATGDREAALTSLIGLGQSLLKARDTQEENRQTNSSLADVIMFSGCKDDQTSADAQEAGKATGAMSYAFTTTLRENPNQTYNQLLNNVRDILRDRYAQRPQLSSSHPLDYQLRGSSVVVGGPCLLAYPFFFRLNMNDESTDGAPNSFMEKKAALERRWQRILDDTTPFVQYRWIGTGVLLLLFLARILYAQGWYIVTYALGIYLLNLFLAFLTPKFDPSIELDTQENEMEEGPALPTKADEEFKPFIRRLPEFKFWYSATKATVIAIVCSFFSIFDIPVFWPILLVYFCILFAITMRRQIKHMIKYRYIPFDWGKKNYGPSSSRSR</sequence>
<dbReference type="GO" id="GO:0016020">
    <property type="term" value="C:membrane"/>
    <property type="evidence" value="ECO:0007669"/>
    <property type="project" value="UniProtKB-SubCell"/>
</dbReference>
<evidence type="ECO:0000313" key="13">
    <source>
        <dbReference type="Proteomes" id="UP001234581"/>
    </source>
</evidence>
<keyword evidence="8 10" id="KW-0472">Membrane</keyword>
<keyword evidence="6" id="KW-0645">Protease</keyword>
<dbReference type="PANTHER" id="PTHR48104">
    <property type="entry name" value="METACASPASE-4"/>
    <property type="match status" value="1"/>
</dbReference>
<evidence type="ECO:0000256" key="9">
    <source>
        <dbReference type="SAM" id="MobiDB-lite"/>
    </source>
</evidence>
<evidence type="ECO:0000256" key="7">
    <source>
        <dbReference type="ARBA" id="ARBA00022989"/>
    </source>
</evidence>
<comment type="similarity">
    <text evidence="3">Belongs to the peptidase C14B family.</text>
</comment>
<dbReference type="SUPFAM" id="SSF52129">
    <property type="entry name" value="Caspase-like"/>
    <property type="match status" value="1"/>
</dbReference>